<keyword evidence="2" id="KW-1185">Reference proteome</keyword>
<accession>A0A937D0R7</accession>
<evidence type="ECO:0000313" key="2">
    <source>
        <dbReference type="Proteomes" id="UP000613011"/>
    </source>
</evidence>
<dbReference type="EMBL" id="JAEQNA010000001">
    <property type="protein sequence ID" value="MBL0419734.1"/>
    <property type="molecule type" value="Genomic_DNA"/>
</dbReference>
<organism evidence="1 2">
    <name type="scientific">Ramlibacter aurantiacus</name>
    <dbReference type="NCBI Taxonomy" id="2801330"/>
    <lineage>
        <taxon>Bacteria</taxon>
        <taxon>Pseudomonadati</taxon>
        <taxon>Pseudomonadota</taxon>
        <taxon>Betaproteobacteria</taxon>
        <taxon>Burkholderiales</taxon>
        <taxon>Comamonadaceae</taxon>
        <taxon>Ramlibacter</taxon>
    </lineage>
</organism>
<proteinExistence type="predicted"/>
<name>A0A937D0R7_9BURK</name>
<protein>
    <submittedName>
        <fullName evidence="1">Uncharacterized protein</fullName>
    </submittedName>
</protein>
<evidence type="ECO:0000313" key="1">
    <source>
        <dbReference type="EMBL" id="MBL0419734.1"/>
    </source>
</evidence>
<reference evidence="1" key="1">
    <citation type="submission" date="2021-01" db="EMBL/GenBank/DDBJ databases">
        <title>Ramlibacter sp. strain AW1 16S ribosomal RNA gene Genome sequencing and assembly.</title>
        <authorList>
            <person name="Kang M."/>
        </authorList>
    </citation>
    <scope>NUCLEOTIDE SEQUENCE</scope>
    <source>
        <strain evidence="1">AW1</strain>
    </source>
</reference>
<comment type="caution">
    <text evidence="1">The sequence shown here is derived from an EMBL/GenBank/DDBJ whole genome shotgun (WGS) entry which is preliminary data.</text>
</comment>
<dbReference type="AlphaFoldDB" id="A0A937D0R7"/>
<dbReference type="Proteomes" id="UP000613011">
    <property type="component" value="Unassembled WGS sequence"/>
</dbReference>
<dbReference type="RefSeq" id="WP_201682743.1">
    <property type="nucleotide sequence ID" value="NZ_JAEQNA010000001.1"/>
</dbReference>
<gene>
    <name evidence="1" type="ORF">JI739_05160</name>
</gene>
<sequence>MQLTTAWLQPPSAIGGLDHLGTQAPCVLIYSQLLPGITNVTDRARYFSLYPWFVWSFEIRFPEADAENFIEFFRRADCLFTLISERHGRMTDRDAERHGIAMVGRIKLIPALERLEGGEELRLSEYTDKDSARRYFLNRMGGLGQYYAGTLGQLELMDPSSKPWIKYTIERGKPLAEAVEAAVPSDRFWSVLQADRVTLSDLDVLSAFCACRIPGNGNECQTLTDIFFDRGNGFAALGEQRRKSLALVMNLARALHAAGGSDLTEEHFRAAIYTGKLPGQTAWAVPEKLRSTRDAWAVYERNDLFSVTMQSVFALCLDALNPIGRGEEPDRSSVEAFAAHLANSADAHNASALLGGGSFGDLCQALGKEGNLPSSWESPEHEIQIAERLVDGVQRGGKVANLLADAVHILVLLHLRDDQNANPYGSLPMSADDLIDYPINLGSLRLRCDRWRDLRLEDVMADLFAWLMNTHLRVALRKLRHNGQSTFRFRPTERGLRIVDDIPPPAPTTPRFRQAVQVLRDIGALIRDGALAGNPTMPSAEGAMLMKEAGG</sequence>